<dbReference type="KEGG" id="eff:skT53_12930"/>
<evidence type="ECO:0000256" key="3">
    <source>
        <dbReference type="ARBA" id="ARBA00022723"/>
    </source>
</evidence>
<sequence>MKNEELLHHYLGALIDELARSGVRHVCICPGSRSTPLAMRFADHPGFRIWIHIDERSAAFFALGMAKTLREPVALVCTSGTASANFFPAVVEAFHGRVPLIVLTADRPHELRDIGAPQTIDQLRLYGTHVKWFTEMALPETTPDMFRYVRTVASRAAAVAATAPSGPVHLNFPLREPLVPSAAEEANSFARTAEQPYVSAIRGEHHLSGPQMQQLADQLRRTANGLIVCGPLDQPDFAKSVVALAETLGYPVLADPLSQVRCGSHRKDVVINSYDAFLRDSRFVEDTVPEVVIRLGAMPVSKPLLLYLKRHSACRQIVVDTIERWNEPTLLATELVHASPVLFCQELNAQLASQSGLSGVPAVSVRGDASWLKIWQTANEQTELAMQDTVLSMQEPFEGRVFTELADLLPDGSVLYVGNSMPVRDQDTFFPRKDQDIRFLANRGANGIDGIVSSSLGAAAASEGPVVLVIGDLSFYHDLNGLLAAKRHGLHLTIILLNNDGGGIFSFLPQAEHPRHFETLFGTPIGLDFEKAVEMYGGSFTRPENWDTFRRSVTSALEGDGLHVIELRTDRQLNVRQHRQIWKAVSDMLDNGRKRETL</sequence>
<dbReference type="SUPFAM" id="SSF52467">
    <property type="entry name" value="DHS-like NAD/FAD-binding domain"/>
    <property type="match status" value="1"/>
</dbReference>
<comment type="cofactor">
    <cofactor evidence="7">
        <name>thiamine diphosphate</name>
        <dbReference type="ChEBI" id="CHEBI:58937"/>
    </cofactor>
    <text evidence="7">Binds 1 thiamine pyrophosphate per subunit.</text>
</comment>
<evidence type="ECO:0000256" key="4">
    <source>
        <dbReference type="ARBA" id="ARBA00022842"/>
    </source>
</evidence>
<keyword evidence="5 7" id="KW-0786">Thiamine pyrophosphate</keyword>
<dbReference type="NCBIfam" id="TIGR00173">
    <property type="entry name" value="menD"/>
    <property type="match status" value="1"/>
</dbReference>
<dbReference type="GO" id="GO:0030976">
    <property type="term" value="F:thiamine pyrophosphate binding"/>
    <property type="evidence" value="ECO:0007669"/>
    <property type="project" value="UniProtKB-UniRule"/>
</dbReference>
<evidence type="ECO:0000256" key="6">
    <source>
        <dbReference type="ARBA" id="ARBA00023211"/>
    </source>
</evidence>
<dbReference type="InterPro" id="IPR029061">
    <property type="entry name" value="THDP-binding"/>
</dbReference>
<reference evidence="11 12" key="1">
    <citation type="submission" date="2020-08" db="EMBL/GenBank/DDBJ databases">
        <title>Complete Genome Sequence of Effusibacillus dendaii Strain skT53, Isolated from Farmland soil.</title>
        <authorList>
            <person name="Konishi T."/>
            <person name="Kawasaki H."/>
        </authorList>
    </citation>
    <scope>NUCLEOTIDE SEQUENCE [LARGE SCALE GENOMIC DNA]</scope>
    <source>
        <strain evidence="12">skT53</strain>
    </source>
</reference>
<comment type="function">
    <text evidence="7">Catalyzes the thiamine diphosphate-dependent decarboxylation of 2-oxoglutarate and the subsequent addition of the resulting succinic semialdehyde-thiamine pyrophosphate anion to isochorismate to yield 2-succinyl-5-enolpyruvyl-6-hydroxy-3-cyclohexene-1-carboxylate (SEPHCHC).</text>
</comment>
<keyword evidence="4 7" id="KW-0460">Magnesium</keyword>
<comment type="pathway">
    <text evidence="7">Quinol/quinone metabolism; 1,4-dihydroxy-2-naphthoate biosynthesis; 1,4-dihydroxy-2-naphthoate from chorismate: step 2/7.</text>
</comment>
<dbReference type="AlphaFoldDB" id="A0A7I8D838"/>
<dbReference type="HAMAP" id="MF_01659">
    <property type="entry name" value="MenD"/>
    <property type="match status" value="1"/>
</dbReference>
<dbReference type="Proteomes" id="UP000593802">
    <property type="component" value="Chromosome"/>
</dbReference>
<dbReference type="GO" id="GO:0070204">
    <property type="term" value="F:2-succinyl-5-enolpyruvyl-6-hydroxy-3-cyclohexene-1-carboxylic-acid synthase activity"/>
    <property type="evidence" value="ECO:0007669"/>
    <property type="project" value="UniProtKB-UniRule"/>
</dbReference>
<dbReference type="UniPathway" id="UPA00079"/>
<proteinExistence type="inferred from homology"/>
<dbReference type="RefSeq" id="WP_200760319.1">
    <property type="nucleotide sequence ID" value="NZ_AP023366.1"/>
</dbReference>
<dbReference type="GO" id="GO:0030145">
    <property type="term" value="F:manganese ion binding"/>
    <property type="evidence" value="ECO:0007669"/>
    <property type="project" value="UniProtKB-UniRule"/>
</dbReference>
<gene>
    <name evidence="7 11" type="primary">menD</name>
    <name evidence="11" type="ORF">skT53_12930</name>
</gene>
<dbReference type="InterPro" id="IPR004433">
    <property type="entry name" value="MenaQ_synth_MenD"/>
</dbReference>
<comment type="subunit">
    <text evidence="7">Homodimer.</text>
</comment>
<dbReference type="InterPro" id="IPR012001">
    <property type="entry name" value="Thiamin_PyroP_enz_TPP-bd_dom"/>
</dbReference>
<dbReference type="Gene3D" id="3.40.50.1220">
    <property type="entry name" value="TPP-binding domain"/>
    <property type="match status" value="1"/>
</dbReference>
<dbReference type="PANTHER" id="PTHR42916:SF1">
    <property type="entry name" value="PROTEIN PHYLLO, CHLOROPLASTIC"/>
    <property type="match status" value="1"/>
</dbReference>
<comment type="cofactor">
    <cofactor evidence="7">
        <name>Mg(2+)</name>
        <dbReference type="ChEBI" id="CHEBI:18420"/>
    </cofactor>
    <cofactor evidence="7">
        <name>Mn(2+)</name>
        <dbReference type="ChEBI" id="CHEBI:29035"/>
    </cofactor>
</comment>
<organism evidence="11 12">
    <name type="scientific">Effusibacillus dendaii</name>
    <dbReference type="NCBI Taxonomy" id="2743772"/>
    <lineage>
        <taxon>Bacteria</taxon>
        <taxon>Bacillati</taxon>
        <taxon>Bacillota</taxon>
        <taxon>Bacilli</taxon>
        <taxon>Bacillales</taxon>
        <taxon>Alicyclobacillaceae</taxon>
        <taxon>Effusibacillus</taxon>
    </lineage>
</organism>
<dbReference type="Pfam" id="PF16582">
    <property type="entry name" value="TPP_enzyme_M_2"/>
    <property type="match status" value="1"/>
</dbReference>
<dbReference type="Gene3D" id="3.40.50.970">
    <property type="match status" value="2"/>
</dbReference>
<evidence type="ECO:0000256" key="1">
    <source>
        <dbReference type="ARBA" id="ARBA00022428"/>
    </source>
</evidence>
<feature type="domain" description="Thiamine pyrophosphate enzyme TPP-binding" evidence="8">
    <location>
        <begin position="452"/>
        <end position="566"/>
    </location>
</feature>
<evidence type="ECO:0000259" key="10">
    <source>
        <dbReference type="Pfam" id="PF16582"/>
    </source>
</evidence>
<comment type="pathway">
    <text evidence="7">Quinol/quinone metabolism; menaquinone biosynthesis.</text>
</comment>
<dbReference type="CDD" id="cd02009">
    <property type="entry name" value="TPP_SHCHC_synthase"/>
    <property type="match status" value="1"/>
</dbReference>
<comment type="similarity">
    <text evidence="7">Belongs to the TPP enzyme family. MenD subfamily.</text>
</comment>
<dbReference type="InterPro" id="IPR011766">
    <property type="entry name" value="TPP_enzyme_TPP-bd"/>
</dbReference>
<dbReference type="UniPathway" id="UPA01057">
    <property type="reaction ID" value="UER00164"/>
</dbReference>
<evidence type="ECO:0000256" key="2">
    <source>
        <dbReference type="ARBA" id="ARBA00022679"/>
    </source>
</evidence>
<keyword evidence="12" id="KW-1185">Reference proteome</keyword>
<evidence type="ECO:0000259" key="8">
    <source>
        <dbReference type="Pfam" id="PF02775"/>
    </source>
</evidence>
<accession>A0A7I8D838</accession>
<keyword evidence="2 7" id="KW-0808">Transferase</keyword>
<name>A0A7I8D838_9BACL</name>
<dbReference type="InterPro" id="IPR032264">
    <property type="entry name" value="MenD_middle"/>
</dbReference>
<keyword evidence="1 7" id="KW-0474">Menaquinone biosynthesis</keyword>
<evidence type="ECO:0000256" key="5">
    <source>
        <dbReference type="ARBA" id="ARBA00023052"/>
    </source>
</evidence>
<evidence type="ECO:0000259" key="9">
    <source>
        <dbReference type="Pfam" id="PF02776"/>
    </source>
</evidence>
<keyword evidence="6 7" id="KW-0464">Manganese</keyword>
<evidence type="ECO:0000313" key="11">
    <source>
        <dbReference type="EMBL" id="BCJ86308.1"/>
    </source>
</evidence>
<dbReference type="GO" id="GO:0000287">
    <property type="term" value="F:magnesium ion binding"/>
    <property type="evidence" value="ECO:0007669"/>
    <property type="project" value="UniProtKB-UniRule"/>
</dbReference>
<evidence type="ECO:0000256" key="7">
    <source>
        <dbReference type="HAMAP-Rule" id="MF_01659"/>
    </source>
</evidence>
<dbReference type="Pfam" id="PF02775">
    <property type="entry name" value="TPP_enzyme_C"/>
    <property type="match status" value="1"/>
</dbReference>
<dbReference type="InterPro" id="IPR029035">
    <property type="entry name" value="DHS-like_NAD/FAD-binding_dom"/>
</dbReference>
<dbReference type="CDD" id="cd07037">
    <property type="entry name" value="TPP_PYR_MenD"/>
    <property type="match status" value="1"/>
</dbReference>
<dbReference type="EMBL" id="AP023366">
    <property type="protein sequence ID" value="BCJ86308.1"/>
    <property type="molecule type" value="Genomic_DNA"/>
</dbReference>
<protein>
    <recommendedName>
        <fullName evidence="7">2-succinyl-5-enolpyruvyl-6-hydroxy-3-cyclohexene-1-carboxylate synthase</fullName>
        <shortName evidence="7">SEPHCHC synthase</shortName>
        <ecNumber evidence="7">2.2.1.9</ecNumber>
    </recommendedName>
    <alternativeName>
        <fullName evidence="7">Menaquinone biosynthesis protein MenD</fullName>
    </alternativeName>
</protein>
<dbReference type="GO" id="GO:0009234">
    <property type="term" value="P:menaquinone biosynthetic process"/>
    <property type="evidence" value="ECO:0007669"/>
    <property type="project" value="UniProtKB-UniRule"/>
</dbReference>
<dbReference type="Pfam" id="PF02776">
    <property type="entry name" value="TPP_enzyme_N"/>
    <property type="match status" value="1"/>
</dbReference>
<dbReference type="SUPFAM" id="SSF52518">
    <property type="entry name" value="Thiamin diphosphate-binding fold (THDP-binding)"/>
    <property type="match status" value="2"/>
</dbReference>
<feature type="domain" description="Thiamine pyrophosphate enzyme N-terminal TPP-binding" evidence="9">
    <location>
        <begin position="13"/>
        <end position="124"/>
    </location>
</feature>
<comment type="catalytic activity">
    <reaction evidence="7">
        <text>isochorismate + 2-oxoglutarate + H(+) = 5-enolpyruvoyl-6-hydroxy-2-succinyl-cyclohex-3-ene-1-carboxylate + CO2</text>
        <dbReference type="Rhea" id="RHEA:25593"/>
        <dbReference type="ChEBI" id="CHEBI:15378"/>
        <dbReference type="ChEBI" id="CHEBI:16526"/>
        <dbReference type="ChEBI" id="CHEBI:16810"/>
        <dbReference type="ChEBI" id="CHEBI:29780"/>
        <dbReference type="ChEBI" id="CHEBI:58818"/>
        <dbReference type="EC" id="2.2.1.9"/>
    </reaction>
</comment>
<dbReference type="PANTHER" id="PTHR42916">
    <property type="entry name" value="2-SUCCINYL-5-ENOLPYRUVYL-6-HYDROXY-3-CYCLOHEXENE-1-CARBOXYLATE SYNTHASE"/>
    <property type="match status" value="1"/>
</dbReference>
<keyword evidence="3 7" id="KW-0479">Metal-binding</keyword>
<dbReference type="PIRSF" id="PIRSF004983">
    <property type="entry name" value="MenD"/>
    <property type="match status" value="1"/>
</dbReference>
<dbReference type="EC" id="2.2.1.9" evidence="7"/>
<evidence type="ECO:0000313" key="12">
    <source>
        <dbReference type="Proteomes" id="UP000593802"/>
    </source>
</evidence>
<feature type="domain" description="Menaquinone biosynthesis protein MenD middle" evidence="10">
    <location>
        <begin position="195"/>
        <end position="417"/>
    </location>
</feature>